<dbReference type="Gene3D" id="1.10.10.10">
    <property type="entry name" value="Winged helix-like DNA-binding domain superfamily/Winged helix DNA-binding domain"/>
    <property type="match status" value="1"/>
</dbReference>
<protein>
    <submittedName>
        <fullName evidence="6">IclR family transcriptional regulator</fullName>
    </submittedName>
</protein>
<dbReference type="PANTHER" id="PTHR30136">
    <property type="entry name" value="HELIX-TURN-HELIX TRANSCRIPTIONAL REGULATOR, ICLR FAMILY"/>
    <property type="match status" value="1"/>
</dbReference>
<gene>
    <name evidence="6" type="ORF">QWY13_11540</name>
</gene>
<dbReference type="EMBL" id="JAUJWU010000003">
    <property type="protein sequence ID" value="MDN7246117.1"/>
    <property type="molecule type" value="Genomic_DNA"/>
</dbReference>
<dbReference type="RefSeq" id="WP_301856725.1">
    <property type="nucleotide sequence ID" value="NZ_JAUJWU010000003.1"/>
</dbReference>
<dbReference type="Gene3D" id="3.30.450.40">
    <property type="match status" value="1"/>
</dbReference>
<keyword evidence="3" id="KW-0804">Transcription</keyword>
<dbReference type="Pfam" id="PF09339">
    <property type="entry name" value="HTH_IclR"/>
    <property type="match status" value="1"/>
</dbReference>
<keyword evidence="1" id="KW-0805">Transcription regulation</keyword>
<keyword evidence="2" id="KW-0238">DNA-binding</keyword>
<dbReference type="InterPro" id="IPR014757">
    <property type="entry name" value="Tscrpt_reg_IclR_C"/>
</dbReference>
<evidence type="ECO:0000256" key="2">
    <source>
        <dbReference type="ARBA" id="ARBA00023125"/>
    </source>
</evidence>
<evidence type="ECO:0000313" key="6">
    <source>
        <dbReference type="EMBL" id="MDN7246117.1"/>
    </source>
</evidence>
<proteinExistence type="predicted"/>
<evidence type="ECO:0000313" key="7">
    <source>
        <dbReference type="Proteomes" id="UP001172142"/>
    </source>
</evidence>
<name>A0ABT8NDZ8_9BACL</name>
<dbReference type="InterPro" id="IPR005471">
    <property type="entry name" value="Tscrpt_reg_IclR_N"/>
</dbReference>
<reference evidence="6 7" key="1">
    <citation type="submission" date="2023-07" db="EMBL/GenBank/DDBJ databases">
        <title>Novel species in genus Planococcus.</title>
        <authorList>
            <person name="Ning S."/>
        </authorList>
    </citation>
    <scope>NUCLEOTIDE SEQUENCE [LARGE SCALE GENOMIC DNA]</scope>
    <source>
        <strain evidence="6 7">N017</strain>
    </source>
</reference>
<dbReference type="InterPro" id="IPR050707">
    <property type="entry name" value="HTH_MetabolicPath_Reg"/>
</dbReference>
<dbReference type="SUPFAM" id="SSF55781">
    <property type="entry name" value="GAF domain-like"/>
    <property type="match status" value="1"/>
</dbReference>
<accession>A0ABT8NDZ8</accession>
<dbReference type="Pfam" id="PF01614">
    <property type="entry name" value="IclR_C"/>
    <property type="match status" value="1"/>
</dbReference>
<evidence type="ECO:0000259" key="4">
    <source>
        <dbReference type="PROSITE" id="PS51077"/>
    </source>
</evidence>
<dbReference type="Proteomes" id="UP001172142">
    <property type="component" value="Unassembled WGS sequence"/>
</dbReference>
<dbReference type="InterPro" id="IPR036388">
    <property type="entry name" value="WH-like_DNA-bd_sf"/>
</dbReference>
<dbReference type="SMART" id="SM00346">
    <property type="entry name" value="HTH_ICLR"/>
    <property type="match status" value="1"/>
</dbReference>
<dbReference type="InterPro" id="IPR036390">
    <property type="entry name" value="WH_DNA-bd_sf"/>
</dbReference>
<feature type="domain" description="IclR-ED" evidence="5">
    <location>
        <begin position="70"/>
        <end position="248"/>
    </location>
</feature>
<evidence type="ECO:0000256" key="1">
    <source>
        <dbReference type="ARBA" id="ARBA00023015"/>
    </source>
</evidence>
<dbReference type="PROSITE" id="PS51078">
    <property type="entry name" value="ICLR_ED"/>
    <property type="match status" value="1"/>
</dbReference>
<comment type="caution">
    <text evidence="6">The sequence shown here is derived from an EMBL/GenBank/DDBJ whole genome shotgun (WGS) entry which is preliminary data.</text>
</comment>
<dbReference type="PROSITE" id="PS51077">
    <property type="entry name" value="HTH_ICLR"/>
    <property type="match status" value="1"/>
</dbReference>
<keyword evidence="7" id="KW-1185">Reference proteome</keyword>
<organism evidence="6 7">
    <name type="scientific">Planococcus shenhongbingii</name>
    <dbReference type="NCBI Taxonomy" id="3058398"/>
    <lineage>
        <taxon>Bacteria</taxon>
        <taxon>Bacillati</taxon>
        <taxon>Bacillota</taxon>
        <taxon>Bacilli</taxon>
        <taxon>Bacillales</taxon>
        <taxon>Caryophanaceae</taxon>
        <taxon>Planococcus</taxon>
    </lineage>
</organism>
<sequence>MSSNSTIGSLALGIQIIDAVAQSDLPLKFSDIQEVTGISKSNLYKYLNTLTQLDLLYRDQRRGSYSLGYKFLQYGTSALQNADFIDRLTPYFKEISKITSMTTLFATWVNEGPIITNIWNTNYGLNIGAQVGTKLPLYSASGKIFAAYAHSMEMTNWIEQEQQAIENFDISKFQNEMKQIRNSQYTYAYEPLIRHVSSLGFPILNYKRELIGSFSVVGFSEDIPHESDSEIIQRIVSMSKEMSAIYGYKEKEE</sequence>
<evidence type="ECO:0000256" key="3">
    <source>
        <dbReference type="ARBA" id="ARBA00023163"/>
    </source>
</evidence>
<dbReference type="SUPFAM" id="SSF46785">
    <property type="entry name" value="Winged helix' DNA-binding domain"/>
    <property type="match status" value="1"/>
</dbReference>
<feature type="domain" description="HTH iclR-type" evidence="4">
    <location>
        <begin position="7"/>
        <end position="69"/>
    </location>
</feature>
<dbReference type="CDD" id="cd00090">
    <property type="entry name" value="HTH_ARSR"/>
    <property type="match status" value="1"/>
</dbReference>
<dbReference type="InterPro" id="IPR011991">
    <property type="entry name" value="ArsR-like_HTH"/>
</dbReference>
<dbReference type="PANTHER" id="PTHR30136:SF8">
    <property type="entry name" value="TRANSCRIPTIONAL REGULATORY PROTEIN"/>
    <property type="match status" value="1"/>
</dbReference>
<evidence type="ECO:0000259" key="5">
    <source>
        <dbReference type="PROSITE" id="PS51078"/>
    </source>
</evidence>
<dbReference type="InterPro" id="IPR029016">
    <property type="entry name" value="GAF-like_dom_sf"/>
</dbReference>